<evidence type="ECO:0000256" key="2">
    <source>
        <dbReference type="ARBA" id="ARBA00006143"/>
    </source>
</evidence>
<evidence type="ECO:0000256" key="3">
    <source>
        <dbReference type="ARBA" id="ARBA00022692"/>
    </source>
</evidence>
<gene>
    <name evidence="8" type="ORF">FHU36_003751</name>
</gene>
<accession>A0A7X0C3Y3</accession>
<feature type="transmembrane region" description="Helical" evidence="6">
    <location>
        <begin position="247"/>
        <end position="266"/>
    </location>
</feature>
<evidence type="ECO:0000256" key="5">
    <source>
        <dbReference type="ARBA" id="ARBA00023136"/>
    </source>
</evidence>
<feature type="transmembrane region" description="Helical" evidence="6">
    <location>
        <begin position="45"/>
        <end position="63"/>
    </location>
</feature>
<dbReference type="InterPro" id="IPR003834">
    <property type="entry name" value="Cyt_c_assmbl_TM_dom"/>
</dbReference>
<dbReference type="RefSeq" id="WP_185085194.1">
    <property type="nucleotide sequence ID" value="NZ_JACHJB010000002.1"/>
</dbReference>
<dbReference type="GO" id="GO:0016020">
    <property type="term" value="C:membrane"/>
    <property type="evidence" value="ECO:0007669"/>
    <property type="project" value="UniProtKB-SubCell"/>
</dbReference>
<dbReference type="EMBL" id="JACHJB010000002">
    <property type="protein sequence ID" value="MBB6347206.1"/>
    <property type="molecule type" value="Genomic_DNA"/>
</dbReference>
<feature type="domain" description="Cytochrome C biogenesis protein transmembrane" evidence="7">
    <location>
        <begin position="8"/>
        <end position="175"/>
    </location>
</feature>
<dbReference type="PANTHER" id="PTHR31272">
    <property type="entry name" value="CYTOCHROME C-TYPE BIOGENESIS PROTEIN HI_1454-RELATED"/>
    <property type="match status" value="1"/>
</dbReference>
<proteinExistence type="inferred from homology"/>
<dbReference type="Proteomes" id="UP000583800">
    <property type="component" value="Unassembled WGS sequence"/>
</dbReference>
<feature type="transmembrane region" description="Helical" evidence="6">
    <location>
        <begin position="115"/>
        <end position="145"/>
    </location>
</feature>
<dbReference type="PANTHER" id="PTHR31272:SF4">
    <property type="entry name" value="CYTOCHROME C-TYPE BIOGENESIS PROTEIN HI_1454-RELATED"/>
    <property type="match status" value="1"/>
</dbReference>
<name>A0A7X0C3Y3_9ACTN</name>
<dbReference type="Pfam" id="PF02683">
    <property type="entry name" value="DsbD_TM"/>
    <property type="match status" value="1"/>
</dbReference>
<keyword evidence="5 6" id="KW-0472">Membrane</keyword>
<feature type="transmembrane region" description="Helical" evidence="6">
    <location>
        <begin position="75"/>
        <end position="94"/>
    </location>
</feature>
<evidence type="ECO:0000256" key="1">
    <source>
        <dbReference type="ARBA" id="ARBA00004141"/>
    </source>
</evidence>
<evidence type="ECO:0000313" key="8">
    <source>
        <dbReference type="EMBL" id="MBB6347206.1"/>
    </source>
</evidence>
<comment type="subcellular location">
    <subcellularLocation>
        <location evidence="1">Membrane</location>
        <topology evidence="1">Multi-pass membrane protein</topology>
    </subcellularLocation>
</comment>
<comment type="similarity">
    <text evidence="2">Belongs to the DsbD family.</text>
</comment>
<protein>
    <submittedName>
        <fullName evidence="8">Cytochrome c biogenesis protein CcdA</fullName>
    </submittedName>
</protein>
<keyword evidence="9" id="KW-1185">Reference proteome</keyword>
<dbReference type="AlphaFoldDB" id="A0A7X0C3Y3"/>
<keyword evidence="4 6" id="KW-1133">Transmembrane helix</keyword>
<keyword evidence="3 6" id="KW-0812">Transmembrane</keyword>
<evidence type="ECO:0000256" key="4">
    <source>
        <dbReference type="ARBA" id="ARBA00022989"/>
    </source>
</evidence>
<evidence type="ECO:0000313" key="9">
    <source>
        <dbReference type="Proteomes" id="UP000583800"/>
    </source>
</evidence>
<dbReference type="GO" id="GO:0017004">
    <property type="term" value="P:cytochrome complex assembly"/>
    <property type="evidence" value="ECO:0007669"/>
    <property type="project" value="InterPro"/>
</dbReference>
<evidence type="ECO:0000256" key="6">
    <source>
        <dbReference type="SAM" id="Phobius"/>
    </source>
</evidence>
<evidence type="ECO:0000259" key="7">
    <source>
        <dbReference type="Pfam" id="PF02683"/>
    </source>
</evidence>
<dbReference type="InterPro" id="IPR051790">
    <property type="entry name" value="Cytochrome_c-biogenesis_DsbD"/>
</dbReference>
<feature type="transmembrane region" description="Helical" evidence="6">
    <location>
        <begin position="151"/>
        <end position="173"/>
    </location>
</feature>
<reference evidence="8 9" key="1">
    <citation type="submission" date="2020-08" db="EMBL/GenBank/DDBJ databases">
        <title>Sequencing the genomes of 1000 actinobacteria strains.</title>
        <authorList>
            <person name="Klenk H.-P."/>
        </authorList>
    </citation>
    <scope>NUCLEOTIDE SEQUENCE [LARGE SCALE GENOMIC DNA]</scope>
    <source>
        <strain evidence="8 9">DSM 45913</strain>
    </source>
</reference>
<feature type="transmembrane region" description="Helical" evidence="6">
    <location>
        <begin position="194"/>
        <end position="217"/>
    </location>
</feature>
<sequence length="279" mass="29011">MSDIGYAAAFLGGLFALLSPCSALLLPAFFAYAFPGRSALIGRTVLFYVGLCAVLVPLGMGSAHVSRLFYGHQELLITGAGVLLIALGVLQLAGQGWAIGPLERLRGRIRGDSSGAVLALGAVSGLAGFCAGPVLGAVLTIAAASGNTLRGAVLLAIYAAGMAAPLLVMAMLWQRFDLGRRGWLRGRGLRLGPLHVHTTTLASGLIFIGLGIVFLVFDGTRGLTVPIPHSWEAGLQEFAAGLQLPDLLVVAIASLIVVVVSLWRLARPRQPRDVGDSIE</sequence>
<organism evidence="8 9">
    <name type="scientific">Nonomuraea muscovyensis</name>
    <dbReference type="NCBI Taxonomy" id="1124761"/>
    <lineage>
        <taxon>Bacteria</taxon>
        <taxon>Bacillati</taxon>
        <taxon>Actinomycetota</taxon>
        <taxon>Actinomycetes</taxon>
        <taxon>Streptosporangiales</taxon>
        <taxon>Streptosporangiaceae</taxon>
        <taxon>Nonomuraea</taxon>
    </lineage>
</organism>
<comment type="caution">
    <text evidence="8">The sequence shown here is derived from an EMBL/GenBank/DDBJ whole genome shotgun (WGS) entry which is preliminary data.</text>
</comment>
<feature type="transmembrane region" description="Helical" evidence="6">
    <location>
        <begin position="6"/>
        <end position="33"/>
    </location>
</feature>